<dbReference type="Proteomes" id="UP000093000">
    <property type="component" value="Unassembled WGS sequence"/>
</dbReference>
<organism evidence="3 4">
    <name type="scientific">Choanephora cucurbitarum</name>
    <dbReference type="NCBI Taxonomy" id="101091"/>
    <lineage>
        <taxon>Eukaryota</taxon>
        <taxon>Fungi</taxon>
        <taxon>Fungi incertae sedis</taxon>
        <taxon>Mucoromycota</taxon>
        <taxon>Mucoromycotina</taxon>
        <taxon>Mucoromycetes</taxon>
        <taxon>Mucorales</taxon>
        <taxon>Mucorineae</taxon>
        <taxon>Choanephoraceae</taxon>
        <taxon>Choanephoroideae</taxon>
        <taxon>Choanephora</taxon>
    </lineage>
</organism>
<evidence type="ECO:0000256" key="1">
    <source>
        <dbReference type="SAM" id="MobiDB-lite"/>
    </source>
</evidence>
<dbReference type="GO" id="GO:0005737">
    <property type="term" value="C:cytoplasm"/>
    <property type="evidence" value="ECO:0007669"/>
    <property type="project" value="TreeGrafter"/>
</dbReference>
<dbReference type="AlphaFoldDB" id="A0A1C7MVC8"/>
<comment type="caution">
    <text evidence="3">The sequence shown here is derived from an EMBL/GenBank/DDBJ whole genome shotgun (WGS) entry which is preliminary data.</text>
</comment>
<dbReference type="PANTHER" id="PTHR12436">
    <property type="entry name" value="80 KDA MCM3-ASSOCIATED PROTEIN"/>
    <property type="match status" value="1"/>
</dbReference>
<evidence type="ECO:0000313" key="4">
    <source>
        <dbReference type="Proteomes" id="UP000093000"/>
    </source>
</evidence>
<feature type="compositionally biased region" description="Basic and acidic residues" evidence="1">
    <location>
        <begin position="196"/>
        <end position="207"/>
    </location>
</feature>
<keyword evidence="4" id="KW-1185">Reference proteome</keyword>
<dbReference type="InterPro" id="IPR005062">
    <property type="entry name" value="SAC3/GANP/THP3_conserved"/>
</dbReference>
<name>A0A1C7MVC8_9FUNG</name>
<gene>
    <name evidence="3" type="ORF">A0J61_11224</name>
</gene>
<reference evidence="3 4" key="1">
    <citation type="submission" date="2016-03" db="EMBL/GenBank/DDBJ databases">
        <title>Choanephora cucurbitarum.</title>
        <authorList>
            <person name="Min B."/>
            <person name="Park H."/>
            <person name="Park J.-H."/>
            <person name="Shin H.-D."/>
            <person name="Choi I.-G."/>
        </authorList>
    </citation>
    <scope>NUCLEOTIDE SEQUENCE [LARGE SCALE GENOMIC DNA]</scope>
    <source>
        <strain evidence="3 4">KUS-F28377</strain>
    </source>
</reference>
<dbReference type="InParanoid" id="A0A1C7MVC8"/>
<dbReference type="GO" id="GO:0006406">
    <property type="term" value="P:mRNA export from nucleus"/>
    <property type="evidence" value="ECO:0007669"/>
    <property type="project" value="TreeGrafter"/>
</dbReference>
<protein>
    <submittedName>
        <fullName evidence="3">SAC3 family protein 1</fullName>
    </submittedName>
</protein>
<feature type="region of interest" description="Disordered" evidence="1">
    <location>
        <begin position="196"/>
        <end position="216"/>
    </location>
</feature>
<feature type="region of interest" description="Disordered" evidence="1">
    <location>
        <begin position="103"/>
        <end position="123"/>
    </location>
</feature>
<dbReference type="PANTHER" id="PTHR12436:SF3">
    <property type="entry name" value="GERMINAL-CENTER ASSOCIATED NUCLEAR PROTEIN"/>
    <property type="match status" value="1"/>
</dbReference>
<dbReference type="Gene3D" id="1.25.40.990">
    <property type="match status" value="1"/>
</dbReference>
<dbReference type="GO" id="GO:0070390">
    <property type="term" value="C:transcription export complex 2"/>
    <property type="evidence" value="ECO:0007669"/>
    <property type="project" value="TreeGrafter"/>
</dbReference>
<evidence type="ECO:0000259" key="2">
    <source>
        <dbReference type="Pfam" id="PF03399"/>
    </source>
</evidence>
<feature type="region of interest" description="Disordered" evidence="1">
    <location>
        <begin position="1"/>
        <end position="20"/>
    </location>
</feature>
<feature type="compositionally biased region" description="Polar residues" evidence="1">
    <location>
        <begin position="135"/>
        <end position="147"/>
    </location>
</feature>
<feature type="region of interest" description="Disordered" evidence="1">
    <location>
        <begin position="135"/>
        <end position="170"/>
    </location>
</feature>
<dbReference type="Pfam" id="PF03399">
    <property type="entry name" value="SAC3_GANP"/>
    <property type="match status" value="1"/>
</dbReference>
<dbReference type="InterPro" id="IPR045107">
    <property type="entry name" value="SAC3/GANP/THP3"/>
</dbReference>
<sequence length="375" mass="42347">MMFNAQRGRGRGSVFGSPHDSVQQQPIQFFQTSTFQTPNNSAFQKPNNQASVFSTSNHSAFQASNHQASAFQLPTQSAFQPPTQSAFQPSTASTFQASNNASSRFAFQQQQQPSSAFRAPKNNTKRNQFDASLNEALGQSNPSSFSLGQPEKPRFEPKKKTKQKPMEPMLDESRVTAADRAQRFGATNKSAEYDRMKKSRVHERQQAIDRGLIPDPNAPVRLEDAIDFRGTCETKCPDFEILEREIQNGLDSLEMDAYGNADKHKVVKAYRRSAAGNEQPLPSDVRTPESLVSTLDYLVDEVLSQQPLEKCHAFIRDRTRSIRQDFTLQNIRDITAVQVHERIARFHILCLHEMCGLDESKFSEQQETEQLRKGK</sequence>
<dbReference type="OrthoDB" id="2288192at2759"/>
<dbReference type="STRING" id="101091.A0A1C7MVC8"/>
<accession>A0A1C7MVC8</accession>
<proteinExistence type="predicted"/>
<dbReference type="EMBL" id="LUGH01001795">
    <property type="protein sequence ID" value="OBZ80727.1"/>
    <property type="molecule type" value="Genomic_DNA"/>
</dbReference>
<feature type="compositionally biased region" description="Low complexity" evidence="1">
    <location>
        <begin position="103"/>
        <end position="120"/>
    </location>
</feature>
<evidence type="ECO:0000313" key="3">
    <source>
        <dbReference type="EMBL" id="OBZ80727.1"/>
    </source>
</evidence>
<feature type="domain" description="SAC3/GANP/THP3 conserved" evidence="2">
    <location>
        <begin position="236"/>
        <end position="373"/>
    </location>
</feature>